<keyword evidence="2" id="KW-1185">Reference proteome</keyword>
<reference evidence="1 2" key="1">
    <citation type="journal article" date="2018" name="Science">
        <title>The opium poppy genome and morphinan production.</title>
        <authorList>
            <person name="Guo L."/>
            <person name="Winzer T."/>
            <person name="Yang X."/>
            <person name="Li Y."/>
            <person name="Ning Z."/>
            <person name="He Z."/>
            <person name="Teodor R."/>
            <person name="Lu Y."/>
            <person name="Bowser T.A."/>
            <person name="Graham I.A."/>
            <person name="Ye K."/>
        </authorList>
    </citation>
    <scope>NUCLEOTIDE SEQUENCE [LARGE SCALE GENOMIC DNA]</scope>
    <source>
        <strain evidence="2">cv. HN1</strain>
        <tissue evidence="1">Leaves</tissue>
    </source>
</reference>
<name>A0A4Y7K3U2_PAPSO</name>
<sequence>MISCCRRIILPFLQIHSELGFKTGKLSSAAGHSNLRDYKDIFLEEIDPMDEWVGGGDVERDL</sequence>
<protein>
    <submittedName>
        <fullName evidence="1">Uncharacterized protein</fullName>
    </submittedName>
</protein>
<accession>A0A4Y7K3U2</accession>
<gene>
    <name evidence="1" type="ORF">C5167_011690</name>
</gene>
<dbReference type="Proteomes" id="UP000316621">
    <property type="component" value="Chromosome 6"/>
</dbReference>
<dbReference type="AlphaFoldDB" id="A0A4Y7K3U2"/>
<evidence type="ECO:0000313" key="1">
    <source>
        <dbReference type="EMBL" id="RZC68004.1"/>
    </source>
</evidence>
<dbReference type="Gramene" id="RZC68004">
    <property type="protein sequence ID" value="RZC68004"/>
    <property type="gene ID" value="C5167_011690"/>
</dbReference>
<proteinExistence type="predicted"/>
<evidence type="ECO:0000313" key="2">
    <source>
        <dbReference type="Proteomes" id="UP000316621"/>
    </source>
</evidence>
<dbReference type="EMBL" id="CM010720">
    <property type="protein sequence ID" value="RZC68004.1"/>
    <property type="molecule type" value="Genomic_DNA"/>
</dbReference>
<organism evidence="1 2">
    <name type="scientific">Papaver somniferum</name>
    <name type="common">Opium poppy</name>
    <dbReference type="NCBI Taxonomy" id="3469"/>
    <lineage>
        <taxon>Eukaryota</taxon>
        <taxon>Viridiplantae</taxon>
        <taxon>Streptophyta</taxon>
        <taxon>Embryophyta</taxon>
        <taxon>Tracheophyta</taxon>
        <taxon>Spermatophyta</taxon>
        <taxon>Magnoliopsida</taxon>
        <taxon>Ranunculales</taxon>
        <taxon>Papaveraceae</taxon>
        <taxon>Papaveroideae</taxon>
        <taxon>Papaver</taxon>
    </lineage>
</organism>